<organism evidence="1 2">
    <name type="scientific">Scutellospora calospora</name>
    <dbReference type="NCBI Taxonomy" id="85575"/>
    <lineage>
        <taxon>Eukaryota</taxon>
        <taxon>Fungi</taxon>
        <taxon>Fungi incertae sedis</taxon>
        <taxon>Mucoromycota</taxon>
        <taxon>Glomeromycotina</taxon>
        <taxon>Glomeromycetes</taxon>
        <taxon>Diversisporales</taxon>
        <taxon>Gigasporaceae</taxon>
        <taxon>Scutellospora</taxon>
    </lineage>
</organism>
<evidence type="ECO:0000313" key="2">
    <source>
        <dbReference type="Proteomes" id="UP000789860"/>
    </source>
</evidence>
<protein>
    <submittedName>
        <fullName evidence="1">2136_t:CDS:1</fullName>
    </submittedName>
</protein>
<dbReference type="Proteomes" id="UP000789860">
    <property type="component" value="Unassembled WGS sequence"/>
</dbReference>
<name>A0ACA9KUK1_9GLOM</name>
<keyword evidence="2" id="KW-1185">Reference proteome</keyword>
<reference evidence="1" key="1">
    <citation type="submission" date="2021-06" db="EMBL/GenBank/DDBJ databases">
        <authorList>
            <person name="Kallberg Y."/>
            <person name="Tangrot J."/>
            <person name="Rosling A."/>
        </authorList>
    </citation>
    <scope>NUCLEOTIDE SEQUENCE</scope>
    <source>
        <strain evidence="1">AU212A</strain>
    </source>
</reference>
<accession>A0ACA9KUK1</accession>
<proteinExistence type="predicted"/>
<gene>
    <name evidence="1" type="ORF">SCALOS_LOCUS2823</name>
</gene>
<sequence>MAFQSMINGTECSGSNPLTGILKQFTDDKSIQKDGFFQGVERAGSSSFRTLGPNVKLQDQKLIGEFFDQQDHSITYHVPEFVDHRAQDWTSEFQNVRDVPQTWKFGPLEEAEMEYAFKRMNFNDNWNAEFIQNSESNTTHLREIPPEFEAAFQKNFDWASEYVLNQDKGKGKEKIVELDSSTWEEQFEAAQRDAEHKQKSADDRALFNEFENIWSQVQDNSDEWDNFFNNRVVDLGDYVFEEDSPYLHHEDPFQEGLRLAEMGGTLSQIALAFEAAVRKDNNNSEAWMWLGNTQAQNEKELAAIRALQKAVEVDGGNLPALMSLAVSYTNEGYDEQAYLTLERWITAKYPNVVTRAAPMHNVISIHSRVTELFIQAAREAPEGEGMDPDVQVGLGVLFYGSGKFDKADYLLWNRLGATLANSGQSEDAIEAYRKALDLKPNFVRARYNLGVSCLNIGCYREAAEHLLGALSMHQTGLDNENIKNASDSLRETLFKTFNMMDRDDLCKKLTASINVDQFRDEFEF</sequence>
<evidence type="ECO:0000313" key="1">
    <source>
        <dbReference type="EMBL" id="CAG8490969.1"/>
    </source>
</evidence>
<comment type="caution">
    <text evidence="1">The sequence shown here is derived from an EMBL/GenBank/DDBJ whole genome shotgun (WGS) entry which is preliminary data.</text>
</comment>
<dbReference type="EMBL" id="CAJVPM010002694">
    <property type="protein sequence ID" value="CAG8490969.1"/>
    <property type="molecule type" value="Genomic_DNA"/>
</dbReference>